<dbReference type="Pfam" id="PF00072">
    <property type="entry name" value="Response_reg"/>
    <property type="match status" value="1"/>
</dbReference>
<evidence type="ECO:0000256" key="7">
    <source>
        <dbReference type="PROSITE-ProRule" id="PRU00169"/>
    </source>
</evidence>
<dbReference type="Gene3D" id="3.30.450.40">
    <property type="match status" value="1"/>
</dbReference>
<dbReference type="PROSITE" id="PS50110">
    <property type="entry name" value="RESPONSE_REGULATORY"/>
    <property type="match status" value="1"/>
</dbReference>
<dbReference type="Gene3D" id="1.10.287.130">
    <property type="match status" value="2"/>
</dbReference>
<dbReference type="Proteomes" id="UP001344906">
    <property type="component" value="Unassembled WGS sequence"/>
</dbReference>
<dbReference type="SUPFAM" id="SSF55785">
    <property type="entry name" value="PYP-like sensor domain (PAS domain)"/>
    <property type="match status" value="2"/>
</dbReference>
<dbReference type="InterPro" id="IPR029016">
    <property type="entry name" value="GAF-like_dom_sf"/>
</dbReference>
<dbReference type="CDD" id="cd00130">
    <property type="entry name" value="PAS"/>
    <property type="match status" value="1"/>
</dbReference>
<evidence type="ECO:0000256" key="8">
    <source>
        <dbReference type="SAM" id="MobiDB-lite"/>
    </source>
</evidence>
<dbReference type="CDD" id="cd00082">
    <property type="entry name" value="HisKA"/>
    <property type="match status" value="2"/>
</dbReference>
<evidence type="ECO:0000259" key="12">
    <source>
        <dbReference type="PROSITE" id="PS50113"/>
    </source>
</evidence>
<dbReference type="InterPro" id="IPR001610">
    <property type="entry name" value="PAC"/>
</dbReference>
<dbReference type="PANTHER" id="PTHR43547">
    <property type="entry name" value="TWO-COMPONENT HISTIDINE KINASE"/>
    <property type="match status" value="1"/>
</dbReference>
<dbReference type="PROSITE" id="PS50113">
    <property type="entry name" value="PAC"/>
    <property type="match status" value="1"/>
</dbReference>
<dbReference type="RefSeq" id="WP_338255943.1">
    <property type="nucleotide sequence ID" value="NZ_BSRI01000002.1"/>
</dbReference>
<dbReference type="SMART" id="SM00388">
    <property type="entry name" value="HisKA"/>
    <property type="match status" value="2"/>
</dbReference>
<dbReference type="SUPFAM" id="SSF55874">
    <property type="entry name" value="ATPase domain of HSP90 chaperone/DNA topoisomerase II/histidine kinase"/>
    <property type="match status" value="2"/>
</dbReference>
<feature type="modified residue" description="4-aspartylphosphate" evidence="7">
    <location>
        <position position="691"/>
    </location>
</feature>
<evidence type="ECO:0000259" key="9">
    <source>
        <dbReference type="PROSITE" id="PS50109"/>
    </source>
</evidence>
<dbReference type="CDD" id="cd17574">
    <property type="entry name" value="REC_OmpR"/>
    <property type="match status" value="1"/>
</dbReference>
<dbReference type="EC" id="2.7.13.3" evidence="2"/>
<sequence length="1267" mass="140679">MDLKTPHKHPLASGGEMGLLIREYNWAQTPLGPPSHWPQSLQIAVSMMLEARFPMAVAWGDDFTLLYNDSYRPILGATKHPALGKKTAEIFAESWQEIIGPLFEKAMAGVSVGYTDFLIPLDRNGYLEECYFEFSYSHIQDESGEVGGILIAATETTKRVVGERRLKMLQTLAASMVEIQTPEQVCQLAASAISENRAGIPFALLYLLSSDGTQAQLAGNAQLAVGTVASPESIQVADTQAPWPLRSVASSGKPQLVKIFPPEVAAAISALDSETHPAPQTALILPMSHAGSKELSGFLVVGINPRRKLDDDYRAFLQLAAGQIAAGLASARAYQESEARARALAELDQAKTVFFHNISHEFRTPLTLTLGPLEALLDDRSDPLSQPQRAQLELARRNAMRQLKLVNALLDFARIKAGRSEAVYEPTDLPQFTTDLASTFRDLIEKAGLQLIVECPPMAEQIAVDRQMWEKIVLNLLSNAFKFTFTGSIRVALHAAGDEVELIVQDTGVGVSEHDLPHIFERFYRALPARTRTQEGAGIGLSLVQELVHLHGGTITIQSQEGVGTTFTIRVPRRSGQASTPQKERPQRPSPEIQAPPYVAEAMHWLAETQQKNAAHIDEMEAFPISSHYSEPLQSELDAHPGHVLVVDDNADMRAYLQRLLSPTYQVELAADGSQALTIAREQHPDLIISDIVQPELDGFALLKELRADQATADIAVMLLSARTGEETIVEGLGLGAEDYLVKPFSARELMARVALRMDMARLHKRTRQTRAHLYELLMQAPAHICVLQGPEHIYALANPLYMQLLGQRPILGKSVREVLPEIEGQGYFEMLDQVYQTGKAISGIEARLELQNNTTGQFEEHFFNFVYQPLTSASGEVEGILVHAVEVTEEVWARRQLTTSEARFRFLAEEMPQKVFMADPNGGVNYFNPQWTAFTGLPFEEIRDWGWTRFVHPEDVEENVSRWRHSIETGEPFYCEHRFRRADGVYRWHMSQAIPIRDNKGNITQWIGTNTDIEDQKQLEGRKDEFLHMVSHDLRSPLAAMKGNLQFSQRKLSRLRPLVADVHEAIPKTLDEVSELIVRALRQIDIQNRLIGDLLDISRIQSGQLNLDLKLCDLVPLVQEIALDHQAATPGRTITLDLPDAEEPLMVLADADRIGQVVSNYLTNALKYSAASAPVTVGVRQSGNTARVWVRDRGPGLSPQQKQRIWERFYKAPGIAITTGAGHGIGLGLYICQTLVQRHNGEVGVESIQGQGSTFWFTIPLLDGTP</sequence>
<dbReference type="Pfam" id="PF13185">
    <property type="entry name" value="GAF_2"/>
    <property type="match status" value="1"/>
</dbReference>
<evidence type="ECO:0000313" key="14">
    <source>
        <dbReference type="Proteomes" id="UP001344906"/>
    </source>
</evidence>
<dbReference type="InterPro" id="IPR003018">
    <property type="entry name" value="GAF"/>
</dbReference>
<dbReference type="Gene3D" id="3.30.565.10">
    <property type="entry name" value="Histidine kinase-like ATPase, C-terminal domain"/>
    <property type="match status" value="2"/>
</dbReference>
<evidence type="ECO:0000259" key="11">
    <source>
        <dbReference type="PROSITE" id="PS50112"/>
    </source>
</evidence>
<comment type="catalytic activity">
    <reaction evidence="1">
        <text>ATP + protein L-histidine = ADP + protein N-phospho-L-histidine.</text>
        <dbReference type="EC" id="2.7.13.3"/>
    </reaction>
</comment>
<dbReference type="PRINTS" id="PR00344">
    <property type="entry name" value="BCTRLSENSOR"/>
</dbReference>
<dbReference type="SMART" id="SM00387">
    <property type="entry name" value="HATPase_c"/>
    <property type="match status" value="2"/>
</dbReference>
<dbReference type="InterPro" id="IPR003594">
    <property type="entry name" value="HATPase_dom"/>
</dbReference>
<dbReference type="Pfam" id="PF08448">
    <property type="entry name" value="PAS_4"/>
    <property type="match status" value="2"/>
</dbReference>
<dbReference type="InterPro" id="IPR035965">
    <property type="entry name" value="PAS-like_dom_sf"/>
</dbReference>
<dbReference type="SUPFAM" id="SSF47384">
    <property type="entry name" value="Homodimeric domain of signal transducing histidine kinase"/>
    <property type="match status" value="2"/>
</dbReference>
<feature type="domain" description="PAC" evidence="12">
    <location>
        <begin position="974"/>
        <end position="1026"/>
    </location>
</feature>
<dbReference type="InterPro" id="IPR004358">
    <property type="entry name" value="Sig_transdc_His_kin-like_C"/>
</dbReference>
<dbReference type="Pfam" id="PF00512">
    <property type="entry name" value="HisKA"/>
    <property type="match status" value="2"/>
</dbReference>
<organism evidence="13 14">
    <name type="scientific">Dictyobacter halimunensis</name>
    <dbReference type="NCBI Taxonomy" id="3026934"/>
    <lineage>
        <taxon>Bacteria</taxon>
        <taxon>Bacillati</taxon>
        <taxon>Chloroflexota</taxon>
        <taxon>Ktedonobacteria</taxon>
        <taxon>Ktedonobacterales</taxon>
        <taxon>Dictyobacteraceae</taxon>
        <taxon>Dictyobacter</taxon>
    </lineage>
</organism>
<reference evidence="13 14" key="1">
    <citation type="submission" date="2023-02" db="EMBL/GenBank/DDBJ databases">
        <title>Dictyobacter halimunensis sp. nov., a new member of the class Ktedonobacteria from forest soil in a geothermal area.</title>
        <authorList>
            <person name="Rachmania M.K."/>
            <person name="Ningsih F."/>
            <person name="Sakai Y."/>
            <person name="Yabe S."/>
            <person name="Yokota A."/>
            <person name="Sjamsuridzal W."/>
        </authorList>
    </citation>
    <scope>NUCLEOTIDE SEQUENCE [LARGE SCALE GENOMIC DNA]</scope>
    <source>
        <strain evidence="13 14">S3.2.2.5</strain>
    </source>
</reference>
<dbReference type="PROSITE" id="PS50112">
    <property type="entry name" value="PAS"/>
    <property type="match status" value="1"/>
</dbReference>
<dbReference type="Pfam" id="PF08447">
    <property type="entry name" value="PAS_3"/>
    <property type="match status" value="1"/>
</dbReference>
<evidence type="ECO:0000256" key="4">
    <source>
        <dbReference type="ARBA" id="ARBA00022679"/>
    </source>
</evidence>
<evidence type="ECO:0000256" key="1">
    <source>
        <dbReference type="ARBA" id="ARBA00000085"/>
    </source>
</evidence>
<comment type="caution">
    <text evidence="13">The sequence shown here is derived from an EMBL/GenBank/DDBJ whole genome shotgun (WGS) entry which is preliminary data.</text>
</comment>
<dbReference type="NCBIfam" id="TIGR00229">
    <property type="entry name" value="sensory_box"/>
    <property type="match status" value="1"/>
</dbReference>
<accession>A0ABQ6FYI0</accession>
<dbReference type="InterPro" id="IPR000700">
    <property type="entry name" value="PAS-assoc_C"/>
</dbReference>
<feature type="domain" description="Histidine kinase" evidence="9">
    <location>
        <begin position="1030"/>
        <end position="1264"/>
    </location>
</feature>
<evidence type="ECO:0000259" key="10">
    <source>
        <dbReference type="PROSITE" id="PS50110"/>
    </source>
</evidence>
<dbReference type="SMART" id="SM00091">
    <property type="entry name" value="PAS"/>
    <property type="match status" value="3"/>
</dbReference>
<dbReference type="InterPro" id="IPR013656">
    <property type="entry name" value="PAS_4"/>
</dbReference>
<feature type="region of interest" description="Disordered" evidence="8">
    <location>
        <begin position="570"/>
        <end position="593"/>
    </location>
</feature>
<evidence type="ECO:0000313" key="13">
    <source>
        <dbReference type="EMBL" id="GLV59346.1"/>
    </source>
</evidence>
<dbReference type="PANTHER" id="PTHR43547:SF2">
    <property type="entry name" value="HYBRID SIGNAL TRANSDUCTION HISTIDINE KINASE C"/>
    <property type="match status" value="1"/>
</dbReference>
<evidence type="ECO:0000256" key="3">
    <source>
        <dbReference type="ARBA" id="ARBA00022553"/>
    </source>
</evidence>
<dbReference type="InterPro" id="IPR000014">
    <property type="entry name" value="PAS"/>
</dbReference>
<keyword evidence="5" id="KW-0418">Kinase</keyword>
<dbReference type="SMART" id="SM00448">
    <property type="entry name" value="REC"/>
    <property type="match status" value="1"/>
</dbReference>
<dbReference type="InterPro" id="IPR036890">
    <property type="entry name" value="HATPase_C_sf"/>
</dbReference>
<dbReference type="PROSITE" id="PS50109">
    <property type="entry name" value="HIS_KIN"/>
    <property type="match status" value="2"/>
</dbReference>
<feature type="domain" description="PAS" evidence="11">
    <location>
        <begin position="901"/>
        <end position="971"/>
    </location>
</feature>
<keyword evidence="6" id="KW-0902">Two-component regulatory system</keyword>
<evidence type="ECO:0000256" key="5">
    <source>
        <dbReference type="ARBA" id="ARBA00022777"/>
    </source>
</evidence>
<dbReference type="InterPro" id="IPR013655">
    <property type="entry name" value="PAS_fold_3"/>
</dbReference>
<feature type="domain" description="Histidine kinase" evidence="9">
    <location>
        <begin position="357"/>
        <end position="575"/>
    </location>
</feature>
<name>A0ABQ6FYI0_9CHLR</name>
<dbReference type="CDD" id="cd00075">
    <property type="entry name" value="HATPase"/>
    <property type="match status" value="2"/>
</dbReference>
<evidence type="ECO:0000256" key="6">
    <source>
        <dbReference type="ARBA" id="ARBA00023012"/>
    </source>
</evidence>
<dbReference type="Gene3D" id="3.40.50.2300">
    <property type="match status" value="1"/>
</dbReference>
<dbReference type="SUPFAM" id="SSF55781">
    <property type="entry name" value="GAF domain-like"/>
    <property type="match status" value="1"/>
</dbReference>
<dbReference type="Gene3D" id="3.30.450.20">
    <property type="entry name" value="PAS domain"/>
    <property type="match status" value="3"/>
</dbReference>
<dbReference type="InterPro" id="IPR005467">
    <property type="entry name" value="His_kinase_dom"/>
</dbReference>
<keyword evidence="14" id="KW-1185">Reference proteome</keyword>
<dbReference type="InterPro" id="IPR036097">
    <property type="entry name" value="HisK_dim/P_sf"/>
</dbReference>
<dbReference type="Pfam" id="PF02518">
    <property type="entry name" value="HATPase_c"/>
    <property type="match status" value="2"/>
</dbReference>
<evidence type="ECO:0000256" key="2">
    <source>
        <dbReference type="ARBA" id="ARBA00012438"/>
    </source>
</evidence>
<dbReference type="InterPro" id="IPR011006">
    <property type="entry name" value="CheY-like_superfamily"/>
</dbReference>
<dbReference type="SMART" id="SM00086">
    <property type="entry name" value="PAC"/>
    <property type="match status" value="1"/>
</dbReference>
<proteinExistence type="predicted"/>
<keyword evidence="4" id="KW-0808">Transferase</keyword>
<dbReference type="EMBL" id="BSRI01000002">
    <property type="protein sequence ID" value="GLV59346.1"/>
    <property type="molecule type" value="Genomic_DNA"/>
</dbReference>
<keyword evidence="3 7" id="KW-0597">Phosphoprotein</keyword>
<dbReference type="SUPFAM" id="SSF52172">
    <property type="entry name" value="CheY-like"/>
    <property type="match status" value="1"/>
</dbReference>
<feature type="domain" description="Response regulatory" evidence="10">
    <location>
        <begin position="643"/>
        <end position="758"/>
    </location>
</feature>
<dbReference type="InterPro" id="IPR003661">
    <property type="entry name" value="HisK_dim/P_dom"/>
</dbReference>
<gene>
    <name evidence="13" type="ORF">KDH_61730</name>
</gene>
<protein>
    <recommendedName>
        <fullName evidence="2">histidine kinase</fullName>
        <ecNumber evidence="2">2.7.13.3</ecNumber>
    </recommendedName>
</protein>
<dbReference type="InterPro" id="IPR001789">
    <property type="entry name" value="Sig_transdc_resp-reg_receiver"/>
</dbReference>